<accession>A0A1G7MYY3</accession>
<reference evidence="3" key="1">
    <citation type="submission" date="2016-10" db="EMBL/GenBank/DDBJ databases">
        <authorList>
            <person name="Varghese N."/>
            <person name="Submissions S."/>
        </authorList>
    </citation>
    <scope>NUCLEOTIDE SEQUENCE [LARGE SCALE GENOMIC DNA]</scope>
    <source>
        <strain evidence="3">DSM 44268</strain>
    </source>
</reference>
<gene>
    <name evidence="2" type="ORF">SAMN05660662_2998</name>
</gene>
<keyword evidence="1" id="KW-0472">Membrane</keyword>
<dbReference type="RefSeq" id="WP_091768133.1">
    <property type="nucleotide sequence ID" value="NZ_FNBT01000005.1"/>
</dbReference>
<name>A0A1G7MYY3_9ACTN</name>
<dbReference type="InterPro" id="IPR045590">
    <property type="entry name" value="DUF6463"/>
</dbReference>
<dbReference type="Pfam" id="PF20064">
    <property type="entry name" value="DUF6463"/>
    <property type="match status" value="1"/>
</dbReference>
<sequence length="134" mass="13866">MDIDGRRRLSPGSTLVALGLGHAVWGLVAYGEPLRDIVRAGVVRAVGDGIFDTEDARGARAAGFWFMFAAPLVSGFGYLTEAALRAGDGRAVRVAGGTTLALGAMGTAVMPRSGFPAAVPIGLWLLRRGRALDA</sequence>
<proteinExistence type="predicted"/>
<dbReference type="EMBL" id="FNBT01000005">
    <property type="protein sequence ID" value="SDF66866.1"/>
    <property type="molecule type" value="Genomic_DNA"/>
</dbReference>
<evidence type="ECO:0000313" key="2">
    <source>
        <dbReference type="EMBL" id="SDF66866.1"/>
    </source>
</evidence>
<evidence type="ECO:0000256" key="1">
    <source>
        <dbReference type="SAM" id="Phobius"/>
    </source>
</evidence>
<dbReference type="AlphaFoldDB" id="A0A1G7MYY3"/>
<evidence type="ECO:0000313" key="3">
    <source>
        <dbReference type="Proteomes" id="UP000199406"/>
    </source>
</evidence>
<keyword evidence="1" id="KW-0812">Transmembrane</keyword>
<protein>
    <submittedName>
        <fullName evidence="2">Uncharacterized protein</fullName>
    </submittedName>
</protein>
<feature type="transmembrane region" description="Helical" evidence="1">
    <location>
        <begin position="62"/>
        <end position="79"/>
    </location>
</feature>
<keyword evidence="1" id="KW-1133">Transmembrane helix</keyword>
<keyword evidence="3" id="KW-1185">Reference proteome</keyword>
<organism evidence="2 3">
    <name type="scientific">Blastococcus aurantiacus</name>
    <dbReference type="NCBI Taxonomy" id="1550231"/>
    <lineage>
        <taxon>Bacteria</taxon>
        <taxon>Bacillati</taxon>
        <taxon>Actinomycetota</taxon>
        <taxon>Actinomycetes</taxon>
        <taxon>Geodermatophilales</taxon>
        <taxon>Geodermatophilaceae</taxon>
        <taxon>Blastococcus</taxon>
    </lineage>
</organism>
<dbReference type="Proteomes" id="UP000199406">
    <property type="component" value="Unassembled WGS sequence"/>
</dbReference>